<evidence type="ECO:0000313" key="1">
    <source>
        <dbReference type="EMBL" id="OGX92206.1"/>
    </source>
</evidence>
<dbReference type="InterPro" id="IPR048012">
    <property type="entry name" value="BfmA-like_N"/>
</dbReference>
<reference evidence="1 2" key="1">
    <citation type="submission" date="2016-08" db="EMBL/GenBank/DDBJ databases">
        <title>Hymenobacter coccineus sp. nov., Hymenobacter lapidarius sp. nov. and Hymenobacter glacialis sp. nov., isolated from Antarctic soil.</title>
        <authorList>
            <person name="Sedlacek I."/>
            <person name="Kralova S."/>
            <person name="Kyrova K."/>
            <person name="Maslanova I."/>
            <person name="Stankova E."/>
            <person name="Vrbovska V."/>
            <person name="Nemec M."/>
            <person name="Bartak M."/>
            <person name="Svec P."/>
            <person name="Busse H.-J."/>
            <person name="Pantucek R."/>
        </authorList>
    </citation>
    <scope>NUCLEOTIDE SEQUENCE [LARGE SCALE GENOMIC DNA]</scope>
    <source>
        <strain evidence="1 2">CCM 8649</strain>
    </source>
</reference>
<protein>
    <submittedName>
        <fullName evidence="1">Uncharacterized protein</fullName>
    </submittedName>
</protein>
<dbReference type="NCBIfam" id="NF041200">
    <property type="entry name" value="mob_BfmA_Nterm"/>
    <property type="match status" value="1"/>
</dbReference>
<evidence type="ECO:0000313" key="2">
    <source>
        <dbReference type="Proteomes" id="UP000177506"/>
    </source>
</evidence>
<keyword evidence="2" id="KW-1185">Reference proteome</keyword>
<dbReference type="RefSeq" id="WP_070739230.1">
    <property type="nucleotide sequence ID" value="NZ_MDZA01000007.1"/>
</dbReference>
<dbReference type="AlphaFoldDB" id="A0A1G1TMW1"/>
<dbReference type="EMBL" id="MDZA01000007">
    <property type="protein sequence ID" value="OGX92206.1"/>
    <property type="molecule type" value="Genomic_DNA"/>
</dbReference>
<sequence length="196" mass="21463">MTSKVKTIAADEPAYDAFRQLAKEYQLSNPELLAAMVQYFRVTKADPREPTGPDLTSSLAMLGEKIDKLNKATIGFIREQEKTFLKPILAQVQAHQVLSTPASSTPDGLSESQEEDMMRWLVRVLSKGMLPDQLNPEFLGDAPAMGASINPEDPALALLKSKLLAIVQLAFRPELMIPAMRAKPKPPTPTPPSQPA</sequence>
<accession>A0A1G1TMW1</accession>
<proteinExistence type="predicted"/>
<organism evidence="1 2">
    <name type="scientific">Hymenobacter coccineus</name>
    <dbReference type="NCBI Taxonomy" id="1908235"/>
    <lineage>
        <taxon>Bacteria</taxon>
        <taxon>Pseudomonadati</taxon>
        <taxon>Bacteroidota</taxon>
        <taxon>Cytophagia</taxon>
        <taxon>Cytophagales</taxon>
        <taxon>Hymenobacteraceae</taxon>
        <taxon>Hymenobacter</taxon>
    </lineage>
</organism>
<dbReference type="Proteomes" id="UP000177506">
    <property type="component" value="Unassembled WGS sequence"/>
</dbReference>
<comment type="caution">
    <text evidence="1">The sequence shown here is derived from an EMBL/GenBank/DDBJ whole genome shotgun (WGS) entry which is preliminary data.</text>
</comment>
<gene>
    <name evidence="1" type="ORF">BEN49_16845</name>
</gene>
<dbReference type="OrthoDB" id="883175at2"/>
<name>A0A1G1TMW1_9BACT</name>